<organism evidence="2 3">
    <name type="scientific">Parelaphostrongylus tenuis</name>
    <name type="common">Meningeal worm</name>
    <dbReference type="NCBI Taxonomy" id="148309"/>
    <lineage>
        <taxon>Eukaryota</taxon>
        <taxon>Metazoa</taxon>
        <taxon>Ecdysozoa</taxon>
        <taxon>Nematoda</taxon>
        <taxon>Chromadorea</taxon>
        <taxon>Rhabditida</taxon>
        <taxon>Rhabditina</taxon>
        <taxon>Rhabditomorpha</taxon>
        <taxon>Strongyloidea</taxon>
        <taxon>Metastrongylidae</taxon>
        <taxon>Parelaphostrongylus</taxon>
    </lineage>
</organism>
<evidence type="ECO:0000313" key="3">
    <source>
        <dbReference type="Proteomes" id="UP001196413"/>
    </source>
</evidence>
<name>A0AAD5MR76_PARTN</name>
<accession>A0AAD5MR76</accession>
<proteinExistence type="predicted"/>
<dbReference type="Proteomes" id="UP001196413">
    <property type="component" value="Unassembled WGS sequence"/>
</dbReference>
<keyword evidence="3" id="KW-1185">Reference proteome</keyword>
<reference evidence="2" key="1">
    <citation type="submission" date="2021-06" db="EMBL/GenBank/DDBJ databases">
        <title>Parelaphostrongylus tenuis whole genome reference sequence.</title>
        <authorList>
            <person name="Garwood T.J."/>
            <person name="Larsen P.A."/>
            <person name="Fountain-Jones N.M."/>
            <person name="Garbe J.R."/>
            <person name="Macchietto M.G."/>
            <person name="Kania S.A."/>
            <person name="Gerhold R.W."/>
            <person name="Richards J.E."/>
            <person name="Wolf T.M."/>
        </authorList>
    </citation>
    <scope>NUCLEOTIDE SEQUENCE</scope>
    <source>
        <strain evidence="2">MNPRO001-30</strain>
        <tissue evidence="2">Meninges</tissue>
    </source>
</reference>
<feature type="region of interest" description="Disordered" evidence="1">
    <location>
        <begin position="104"/>
        <end position="128"/>
    </location>
</feature>
<comment type="caution">
    <text evidence="2">The sequence shown here is derived from an EMBL/GenBank/DDBJ whole genome shotgun (WGS) entry which is preliminary data.</text>
</comment>
<evidence type="ECO:0000313" key="2">
    <source>
        <dbReference type="EMBL" id="KAJ1354066.1"/>
    </source>
</evidence>
<dbReference type="AlphaFoldDB" id="A0AAD5MR76"/>
<evidence type="ECO:0000256" key="1">
    <source>
        <dbReference type="SAM" id="MobiDB-lite"/>
    </source>
</evidence>
<sequence length="354" mass="39532">MSVQKHYIQWICYSDKAQFGQVIDKEVATSFWKGKSSGVSIFGRSQANTSASDTKNPFGQRVSRDVKPILSVLNTPANIPSDQLLNPISESVDQQNSQLGRNLSNVSRSTASQKDFGSSPFPTTGEDHNEDENFHINFLAELCQKKIGRYRGKMVRDVTDVVGLQKKMTEIGDQMRNIETRLHAITMMPSIDSPLITSTPDPTSSELQKETQRETLLRLERNVAQSMNSPRDENMSFSRPTIAVTSQQFSNPNNGMSCADPMNLFRGLLQSSSSIGDCVNFTTHNDRNYGKCRNNCLPSHVSQNPLQRLERLARHPGHTGLCLGCMDDDAQDRALRILKQLAVDWNTICDSDSE</sequence>
<feature type="compositionally biased region" description="Polar residues" evidence="1">
    <location>
        <begin position="104"/>
        <end position="122"/>
    </location>
</feature>
<protein>
    <submittedName>
        <fullName evidence="2">Uncharacterized protein</fullName>
    </submittedName>
</protein>
<gene>
    <name evidence="2" type="ORF">KIN20_010876</name>
</gene>
<dbReference type="EMBL" id="JAHQIW010001939">
    <property type="protein sequence ID" value="KAJ1354066.1"/>
    <property type="molecule type" value="Genomic_DNA"/>
</dbReference>